<dbReference type="RefSeq" id="WP_107676569.1">
    <property type="nucleotide sequence ID" value="NZ_JAGIPM010000016.1"/>
</dbReference>
<proteinExistence type="predicted"/>
<gene>
    <name evidence="2" type="ORF">J2W61_005456</name>
</gene>
<protein>
    <submittedName>
        <fullName evidence="2">Uncharacterized protein</fullName>
    </submittedName>
</protein>
<feature type="chain" id="PRO_5043880397" evidence="1">
    <location>
        <begin position="22"/>
        <end position="210"/>
    </location>
</feature>
<reference evidence="2" key="1">
    <citation type="submission" date="2023-07" db="EMBL/GenBank/DDBJ databases">
        <title>Sorghum-associated microbial communities from plants grown in Nebraska, USA.</title>
        <authorList>
            <person name="Schachtman D."/>
        </authorList>
    </citation>
    <scope>NUCLEOTIDE SEQUENCE</scope>
    <source>
        <strain evidence="2">1457</strain>
    </source>
</reference>
<evidence type="ECO:0000313" key="2">
    <source>
        <dbReference type="EMBL" id="MDR6705581.1"/>
    </source>
</evidence>
<keyword evidence="1" id="KW-0732">Signal</keyword>
<organism evidence="2 3">
    <name type="scientific">Agrobacterium tumefaciens</name>
    <dbReference type="NCBI Taxonomy" id="358"/>
    <lineage>
        <taxon>Bacteria</taxon>
        <taxon>Pseudomonadati</taxon>
        <taxon>Pseudomonadota</taxon>
        <taxon>Alphaproteobacteria</taxon>
        <taxon>Hyphomicrobiales</taxon>
        <taxon>Rhizobiaceae</taxon>
        <taxon>Rhizobium/Agrobacterium group</taxon>
        <taxon>Agrobacterium</taxon>
        <taxon>Agrobacterium tumefaciens complex</taxon>
    </lineage>
</organism>
<feature type="signal peptide" evidence="1">
    <location>
        <begin position="1"/>
        <end position="21"/>
    </location>
</feature>
<comment type="caution">
    <text evidence="2">The sequence shown here is derived from an EMBL/GenBank/DDBJ whole genome shotgun (WGS) entry which is preliminary data.</text>
</comment>
<dbReference type="Proteomes" id="UP001265315">
    <property type="component" value="Unassembled WGS sequence"/>
</dbReference>
<evidence type="ECO:0000256" key="1">
    <source>
        <dbReference type="SAM" id="SignalP"/>
    </source>
</evidence>
<name>A0AAW8M3B4_AGRTU</name>
<evidence type="ECO:0000313" key="3">
    <source>
        <dbReference type="Proteomes" id="UP001265315"/>
    </source>
</evidence>
<dbReference type="EMBL" id="JAVDSW010000013">
    <property type="protein sequence ID" value="MDR6705581.1"/>
    <property type="molecule type" value="Genomic_DNA"/>
</dbReference>
<accession>A0AAW8M3B4</accession>
<dbReference type="AlphaFoldDB" id="A0AAW8M3B4"/>
<sequence>MSIFKAAIFVSAVGILSAASAGAVKPQIVNAKNAAVHTDFQSKPYLSDPKRIFYCELEYSAYWDEDGFEYHLAFTYGLRFPPVTEKQVPIHFLSSFLSKTDKKDVETVIPVKKAYVGTSDDNTLAKEISSHETAGHAAFTRFDNPSVFGMTSEMSEDSRLYAYVLTSTGRVIVAEMDFSATETGMPGDATQAQSFAKCAERVIYQSVDKY</sequence>